<dbReference type="AlphaFoldDB" id="A0A0C2HTD2"/>
<accession>A0A0C2HTD2</accession>
<keyword evidence="10" id="KW-0234">DNA repair</keyword>
<dbReference type="Gene3D" id="1.10.579.10">
    <property type="entry name" value="DNA Cyclobutane Dipyrimidine Photolyase, subunit A, domain 3"/>
    <property type="match status" value="1"/>
</dbReference>
<dbReference type="EC" id="4.1.99.3" evidence="4"/>
<feature type="domain" description="Photolyase/cryptochrome alpha/beta" evidence="14">
    <location>
        <begin position="23"/>
        <end position="152"/>
    </location>
</feature>
<dbReference type="InterPro" id="IPR036134">
    <property type="entry name" value="Crypto/Photolyase_FAD-like_sf"/>
</dbReference>
<dbReference type="EMBL" id="JWJD01000001">
    <property type="protein sequence ID" value="KIH78060.1"/>
    <property type="molecule type" value="Genomic_DNA"/>
</dbReference>
<keyword evidence="16" id="KW-1185">Reference proteome</keyword>
<evidence type="ECO:0000256" key="4">
    <source>
        <dbReference type="ARBA" id="ARBA00013149"/>
    </source>
</evidence>
<evidence type="ECO:0000256" key="10">
    <source>
        <dbReference type="ARBA" id="ARBA00023204"/>
    </source>
</evidence>
<keyword evidence="6" id="KW-0285">Flavoprotein</keyword>
<keyword evidence="11 15" id="KW-0456">Lyase</keyword>
<dbReference type="GO" id="GO:0003904">
    <property type="term" value="F:deoxyribodipyrimidine photo-lyase activity"/>
    <property type="evidence" value="ECO:0007669"/>
    <property type="project" value="UniProtKB-EC"/>
</dbReference>
<dbReference type="RefSeq" id="WP_040096813.1">
    <property type="nucleotide sequence ID" value="NZ_JWJD01000001.1"/>
</dbReference>
<dbReference type="PANTHER" id="PTHR10211">
    <property type="entry name" value="DEOXYRIBODIPYRIMIDINE PHOTOLYASE"/>
    <property type="match status" value="1"/>
</dbReference>
<evidence type="ECO:0000313" key="15">
    <source>
        <dbReference type="EMBL" id="KIH78060.1"/>
    </source>
</evidence>
<comment type="caution">
    <text evidence="15">The sequence shown here is derived from an EMBL/GenBank/DDBJ whole genome shotgun (WGS) entry which is preliminary data.</text>
</comment>
<evidence type="ECO:0000256" key="9">
    <source>
        <dbReference type="ARBA" id="ARBA00023125"/>
    </source>
</evidence>
<gene>
    <name evidence="15" type="ORF">GFER_05590</name>
</gene>
<comment type="cofactor">
    <cofactor evidence="2">
        <name>FAD</name>
        <dbReference type="ChEBI" id="CHEBI:57692"/>
    </cofactor>
</comment>
<evidence type="ECO:0000256" key="11">
    <source>
        <dbReference type="ARBA" id="ARBA00023239"/>
    </source>
</evidence>
<evidence type="ECO:0000256" key="7">
    <source>
        <dbReference type="ARBA" id="ARBA00022763"/>
    </source>
</evidence>
<organism evidence="15 16">
    <name type="scientific">Geoalkalibacter ferrihydriticus DSM 17813</name>
    <dbReference type="NCBI Taxonomy" id="1121915"/>
    <lineage>
        <taxon>Bacteria</taxon>
        <taxon>Pseudomonadati</taxon>
        <taxon>Thermodesulfobacteriota</taxon>
        <taxon>Desulfuromonadia</taxon>
        <taxon>Desulfuromonadales</taxon>
        <taxon>Geoalkalibacteraceae</taxon>
        <taxon>Geoalkalibacter</taxon>
    </lineage>
</organism>
<dbReference type="Gene3D" id="3.40.50.620">
    <property type="entry name" value="HUPs"/>
    <property type="match status" value="1"/>
</dbReference>
<evidence type="ECO:0000256" key="3">
    <source>
        <dbReference type="ARBA" id="ARBA00006409"/>
    </source>
</evidence>
<dbReference type="InterPro" id="IPR036155">
    <property type="entry name" value="Crypto/Photolyase_N_sf"/>
</dbReference>
<comment type="similarity">
    <text evidence="3">Belongs to the DNA photolyase class-2 family.</text>
</comment>
<evidence type="ECO:0000256" key="5">
    <source>
        <dbReference type="ARBA" id="ARBA00014046"/>
    </source>
</evidence>
<dbReference type="FunFam" id="1.10.579.10:FF:000002">
    <property type="entry name" value="Deoxyribodipyrimidine photolyase"/>
    <property type="match status" value="1"/>
</dbReference>
<dbReference type="PANTHER" id="PTHR10211:SF0">
    <property type="entry name" value="DEOXYRIBODIPYRIMIDINE PHOTO-LYASE"/>
    <property type="match status" value="1"/>
</dbReference>
<dbReference type="PROSITE" id="PS51645">
    <property type="entry name" value="PHR_CRY_ALPHA_BETA"/>
    <property type="match status" value="1"/>
</dbReference>
<comment type="catalytic activity">
    <reaction evidence="13">
        <text>cyclobutadipyrimidine (in DNA) = 2 pyrimidine residues (in DNA).</text>
        <dbReference type="EC" id="4.1.99.3"/>
    </reaction>
</comment>
<dbReference type="GO" id="GO:0003677">
    <property type="term" value="F:DNA binding"/>
    <property type="evidence" value="ECO:0007669"/>
    <property type="project" value="UniProtKB-KW"/>
</dbReference>
<keyword evidence="7" id="KW-0227">DNA damage</keyword>
<keyword evidence="8" id="KW-0274">FAD</keyword>
<dbReference type="InterPro" id="IPR014729">
    <property type="entry name" value="Rossmann-like_a/b/a_fold"/>
</dbReference>
<evidence type="ECO:0000256" key="6">
    <source>
        <dbReference type="ARBA" id="ARBA00022630"/>
    </source>
</evidence>
<name>A0A0C2HTD2_9BACT</name>
<reference evidence="15 16" key="1">
    <citation type="submission" date="2014-12" db="EMBL/GenBank/DDBJ databases">
        <title>Genomes of Geoalkalibacter ferrihydriticus and Geoalkalibacter subterraneus, two haloalkaliphilic metal-reducing members of the Geobacteraceae.</title>
        <authorList>
            <person name="Badalamenti J.P."/>
            <person name="Torres C.I."/>
            <person name="Krajmalnik-Brown R."/>
            <person name="Bond D.R."/>
        </authorList>
    </citation>
    <scope>NUCLEOTIDE SEQUENCE [LARGE SCALE GENOMIC DNA]</scope>
    <source>
        <strain evidence="15 16">DSM 17813</strain>
    </source>
</reference>
<evidence type="ECO:0000256" key="13">
    <source>
        <dbReference type="ARBA" id="ARBA00033999"/>
    </source>
</evidence>
<keyword evidence="9" id="KW-0238">DNA-binding</keyword>
<protein>
    <recommendedName>
        <fullName evidence="5">Deoxyribodipyrimidine photo-lyase</fullName>
        <ecNumber evidence="4">4.1.99.3</ecNumber>
    </recommendedName>
    <alternativeName>
        <fullName evidence="12">DNA photolyase</fullName>
    </alternativeName>
</protein>
<dbReference type="Gene3D" id="1.25.40.80">
    <property type="match status" value="1"/>
</dbReference>
<dbReference type="GO" id="GO:0000719">
    <property type="term" value="P:photoreactive repair"/>
    <property type="evidence" value="ECO:0007669"/>
    <property type="project" value="TreeGrafter"/>
</dbReference>
<comment type="cofactor">
    <cofactor evidence="1">
        <name>(6R)-5,10-methylene-5,6,7,8-tetrahydrofolate</name>
        <dbReference type="ChEBI" id="CHEBI:15636"/>
    </cofactor>
</comment>
<evidence type="ECO:0000256" key="2">
    <source>
        <dbReference type="ARBA" id="ARBA00001974"/>
    </source>
</evidence>
<evidence type="ECO:0000256" key="12">
    <source>
        <dbReference type="ARBA" id="ARBA00031671"/>
    </source>
</evidence>
<dbReference type="InterPro" id="IPR006050">
    <property type="entry name" value="DNA_photolyase_N"/>
</dbReference>
<evidence type="ECO:0000256" key="1">
    <source>
        <dbReference type="ARBA" id="ARBA00001932"/>
    </source>
</evidence>
<evidence type="ECO:0000259" key="14">
    <source>
        <dbReference type="PROSITE" id="PS51645"/>
    </source>
</evidence>
<evidence type="ECO:0000313" key="16">
    <source>
        <dbReference type="Proteomes" id="UP000035068"/>
    </source>
</evidence>
<proteinExistence type="inferred from homology"/>
<dbReference type="Proteomes" id="UP000035068">
    <property type="component" value="Unassembled WGS sequence"/>
</dbReference>
<dbReference type="InterPro" id="IPR052219">
    <property type="entry name" value="Photolyase_Class-2"/>
</dbReference>
<evidence type="ECO:0000256" key="8">
    <source>
        <dbReference type="ARBA" id="ARBA00022827"/>
    </source>
</evidence>
<sequence>MLQKIPGDRVRPVNNATLNPQGDYVLYWMIATRRVQWNFALQHAVAQARELNRPLVILEALRCDYSWASDRLHRFILDGMVDNAKALQGAPVLYHPYVEEVRGAGKGLLETLAEGACLIVTDDYPAFFLPRMINAAGRRLGVRLDAVDSNGLLPLAAGPQAYPSAYAFRRFLQKNLPGHLSDMPRENPLEDSGLPTLKTLPQSILTRWPDASARLAQSGHAAVKKLPLDHGVKIVDAQGGSAAARQKLDFFLDERLPVYAEQRNQPERSVTSELSAYLHFGHMSTHEIFTRLAAREDWDFGRLGPQSNGQRAGWWGMSQNAEAWLDQLVTWRELGFNFCFHRRDYDRYESLPDWARATLEQHEEDPRPYLYNQEEFEQARTHDALWNAAQRQLLREGTIHNYLRMLWGKKILEWSRTPREALAVMIELNNKYALDGRDPNSTSGIFWCLGRYDRPWPQRPIFGKIRFMSSENTARKFKVGTYLHRFAG</sequence>
<dbReference type="SUPFAM" id="SSF48173">
    <property type="entry name" value="Cryptochrome/photolyase FAD-binding domain"/>
    <property type="match status" value="1"/>
</dbReference>
<dbReference type="SUPFAM" id="SSF52425">
    <property type="entry name" value="Cryptochrome/photolyase, N-terminal domain"/>
    <property type="match status" value="1"/>
</dbReference>